<feature type="domain" description="Rab-GAP TBC" evidence="2">
    <location>
        <begin position="114"/>
        <end position="330"/>
    </location>
</feature>
<proteinExistence type="predicted"/>
<dbReference type="PROSITE" id="PS50086">
    <property type="entry name" value="TBC_RABGAP"/>
    <property type="match status" value="1"/>
</dbReference>
<dbReference type="AlphaFoldDB" id="U4L1R0"/>
<protein>
    <submittedName>
        <fullName evidence="3">Similar to GTPase-activating protein gyp3 acc. no. P87234</fullName>
    </submittedName>
</protein>
<dbReference type="InterPro" id="IPR035969">
    <property type="entry name" value="Rab-GAP_TBC_sf"/>
</dbReference>
<dbReference type="OMA" id="YVFNFYP"/>
<reference evidence="3 4" key="1">
    <citation type="journal article" date="2013" name="PLoS Genet.">
        <title>The genome and development-dependent transcriptomes of Pyronema confluens: a window into fungal evolution.</title>
        <authorList>
            <person name="Traeger S."/>
            <person name="Altegoer F."/>
            <person name="Freitag M."/>
            <person name="Gabaldon T."/>
            <person name="Kempken F."/>
            <person name="Kumar A."/>
            <person name="Marcet-Houben M."/>
            <person name="Poggeler S."/>
            <person name="Stajich J.E."/>
            <person name="Nowrousian M."/>
        </authorList>
    </citation>
    <scope>NUCLEOTIDE SEQUENCE [LARGE SCALE GENOMIC DNA]</scope>
    <source>
        <strain evidence="4">CBS 100304</strain>
        <tissue evidence="3">Vegetative mycelium</tissue>
    </source>
</reference>
<organism evidence="3 4">
    <name type="scientific">Pyronema omphalodes (strain CBS 100304)</name>
    <name type="common">Pyronema confluens</name>
    <dbReference type="NCBI Taxonomy" id="1076935"/>
    <lineage>
        <taxon>Eukaryota</taxon>
        <taxon>Fungi</taxon>
        <taxon>Dikarya</taxon>
        <taxon>Ascomycota</taxon>
        <taxon>Pezizomycotina</taxon>
        <taxon>Pezizomycetes</taxon>
        <taxon>Pezizales</taxon>
        <taxon>Pyronemataceae</taxon>
        <taxon>Pyronema</taxon>
    </lineage>
</organism>
<evidence type="ECO:0000256" key="1">
    <source>
        <dbReference type="SAM" id="MobiDB-lite"/>
    </source>
</evidence>
<dbReference type="PANTHER" id="PTHR47219:SF20">
    <property type="entry name" value="TBC1 DOMAIN FAMILY MEMBER 2B"/>
    <property type="match status" value="1"/>
</dbReference>
<dbReference type="PANTHER" id="PTHR47219">
    <property type="entry name" value="RAB GTPASE-ACTIVATING PROTEIN 1-LIKE"/>
    <property type="match status" value="1"/>
</dbReference>
<dbReference type="Gene3D" id="1.10.472.80">
    <property type="entry name" value="Ypt/Rab-GAP domain of gyp1p, domain 3"/>
    <property type="match status" value="1"/>
</dbReference>
<keyword evidence="4" id="KW-1185">Reference proteome</keyword>
<dbReference type="InterPro" id="IPR000195">
    <property type="entry name" value="Rab-GAP-TBC_dom"/>
</dbReference>
<dbReference type="eggNOG" id="KOG2058">
    <property type="taxonomic scope" value="Eukaryota"/>
</dbReference>
<dbReference type="EMBL" id="HF935281">
    <property type="protein sequence ID" value="CCX06173.1"/>
    <property type="molecule type" value="Genomic_DNA"/>
</dbReference>
<accession>U4L1R0</accession>
<dbReference type="SUPFAM" id="SSF47923">
    <property type="entry name" value="Ypt/Rab-GAP domain of gyp1p"/>
    <property type="match status" value="1"/>
</dbReference>
<evidence type="ECO:0000259" key="2">
    <source>
        <dbReference type="PROSITE" id="PS50086"/>
    </source>
</evidence>
<evidence type="ECO:0000313" key="4">
    <source>
        <dbReference type="Proteomes" id="UP000018144"/>
    </source>
</evidence>
<feature type="region of interest" description="Disordered" evidence="1">
    <location>
        <begin position="1"/>
        <end position="48"/>
    </location>
</feature>
<dbReference type="Proteomes" id="UP000018144">
    <property type="component" value="Unassembled WGS sequence"/>
</dbReference>
<dbReference type="SMART" id="SM00164">
    <property type="entry name" value="TBC"/>
    <property type="match status" value="1"/>
</dbReference>
<gene>
    <name evidence="3" type="ORF">PCON_05760</name>
</gene>
<name>U4L1R0_PYROM</name>
<dbReference type="GO" id="GO:0005096">
    <property type="term" value="F:GTPase activator activity"/>
    <property type="evidence" value="ECO:0007669"/>
    <property type="project" value="TreeGrafter"/>
</dbReference>
<sequence>MYGSDTDDEEMYQSESPAPQYTPREADLESLRPVATEPPLPPVEKRDRYGFKKQTQYITLAEYEEWEGRYNGDLDRRRKKWEQLLRESGLAPGEGGPVRFPPKSNKIKRYVRKGIPPEWRGAAWFWYAGGQKFLTKYQGKYEELVNSPTLPSDSELIERDLHRTFPDNIKFKPDPPPGVTRMSKLQEKQFETPMLQSLRRVLLAFALYVPKIGYCQSLNFLAGLLLLFMEEEKAFWMLYILTQTHLPGTHELNLEGSSVDQWVLMSSVRDSLPHIWQKIGGGLDGSEVDMSSTKLPPVTLCTSSWFMSGFIGSLPIETTLPTVLKLYLESL</sequence>
<dbReference type="GO" id="GO:0031267">
    <property type="term" value="F:small GTPase binding"/>
    <property type="evidence" value="ECO:0007669"/>
    <property type="project" value="TreeGrafter"/>
</dbReference>
<feature type="compositionally biased region" description="Acidic residues" evidence="1">
    <location>
        <begin position="1"/>
        <end position="12"/>
    </location>
</feature>
<dbReference type="STRING" id="1076935.U4L1R0"/>
<dbReference type="OrthoDB" id="294251at2759"/>
<dbReference type="InterPro" id="IPR050302">
    <property type="entry name" value="Rab_GAP_TBC_domain"/>
</dbReference>
<evidence type="ECO:0000313" key="3">
    <source>
        <dbReference type="EMBL" id="CCX06173.1"/>
    </source>
</evidence>
<dbReference type="Pfam" id="PF00566">
    <property type="entry name" value="RabGAP-TBC"/>
    <property type="match status" value="1"/>
</dbReference>
<dbReference type="Gene3D" id="1.10.8.270">
    <property type="entry name" value="putative rabgap domain of human tbc1 domain family member 14 like domains"/>
    <property type="match status" value="1"/>
</dbReference>